<accession>A0A0L6UQD5</accession>
<protein>
    <submittedName>
        <fullName evidence="1">Uncharacterized protein</fullName>
    </submittedName>
</protein>
<dbReference type="EMBL" id="LAVV01009346">
    <property type="protein sequence ID" value="KNZ50746.1"/>
    <property type="molecule type" value="Genomic_DNA"/>
</dbReference>
<organism evidence="1 2">
    <name type="scientific">Puccinia sorghi</name>
    <dbReference type="NCBI Taxonomy" id="27349"/>
    <lineage>
        <taxon>Eukaryota</taxon>
        <taxon>Fungi</taxon>
        <taxon>Dikarya</taxon>
        <taxon>Basidiomycota</taxon>
        <taxon>Pucciniomycotina</taxon>
        <taxon>Pucciniomycetes</taxon>
        <taxon>Pucciniales</taxon>
        <taxon>Pucciniaceae</taxon>
        <taxon>Puccinia</taxon>
    </lineage>
</organism>
<comment type="caution">
    <text evidence="1">The sequence shown here is derived from an EMBL/GenBank/DDBJ whole genome shotgun (WGS) entry which is preliminary data.</text>
</comment>
<evidence type="ECO:0000313" key="1">
    <source>
        <dbReference type="EMBL" id="KNZ50746.1"/>
    </source>
</evidence>
<dbReference type="Proteomes" id="UP000037035">
    <property type="component" value="Unassembled WGS sequence"/>
</dbReference>
<gene>
    <name evidence="1" type="ORF">VP01_425g1</name>
</gene>
<sequence length="419" mass="47816">MINLIDIFWGLFEYNSASSIVQIEFYARNVPLGFQTPSNEISQNLTYYTHHITLKNAAQYFFISYKRLQEICGFHFFVMRKGKENNREPFLENKNLKVRPRADHLSPQFQHRGTRASDSKKKIFLTFWLTPNPHPKRVWRTVDTPERGFNLRRGHHTMVWMSSEEHPHLVRPKVVLEGPQHFLQPIWHGSNKLHVMIFLCSFVHSPKTMKQHKIHVRYEVIINFIKSKMMVLSFDSSHILEEANVLTFLSMSNILFILNEYKRKRKGKHEKQARKEGKEEKSNENCILRSSYKPQFNCNTILVQPIIGGSGFDPLIAFNITKKKFSLFSAAVYPSSSLSCSSEVVYFKPPLHFPAVSTTGGSSPASETFSPPSRLPFSPAANCPPPATHLPPTAAAPLPLLASPTPTFLKATACPPLLA</sequence>
<dbReference type="VEuPathDB" id="FungiDB:VP01_425g1"/>
<name>A0A0L6UQD5_9BASI</name>
<dbReference type="AlphaFoldDB" id="A0A0L6UQD5"/>
<evidence type="ECO:0000313" key="2">
    <source>
        <dbReference type="Proteomes" id="UP000037035"/>
    </source>
</evidence>
<reference evidence="1 2" key="1">
    <citation type="submission" date="2015-08" db="EMBL/GenBank/DDBJ databases">
        <title>Next Generation Sequencing and Analysis of the Genome of Puccinia sorghi L Schw, the Causal Agent of Maize Common Rust.</title>
        <authorList>
            <person name="Rochi L."/>
            <person name="Burguener G."/>
            <person name="Darino M."/>
            <person name="Turjanski A."/>
            <person name="Kreff E."/>
            <person name="Dieguez M.J."/>
            <person name="Sacco F."/>
        </authorList>
    </citation>
    <scope>NUCLEOTIDE SEQUENCE [LARGE SCALE GENOMIC DNA]</scope>
    <source>
        <strain evidence="1 2">RO10H11247</strain>
    </source>
</reference>
<proteinExistence type="predicted"/>
<keyword evidence="2" id="KW-1185">Reference proteome</keyword>